<accession>G5H7G9</accession>
<evidence type="ECO:0000259" key="2">
    <source>
        <dbReference type="Pfam" id="PF00881"/>
    </source>
</evidence>
<dbReference type="PANTHER" id="PTHR23026:SF125">
    <property type="entry name" value="OXYGEN-INSENSITIVE NAD(P)H NITROREDUCTASE"/>
    <property type="match status" value="1"/>
</dbReference>
<evidence type="ECO:0000313" key="3">
    <source>
        <dbReference type="EMBL" id="EHB92808.1"/>
    </source>
</evidence>
<keyword evidence="1" id="KW-0520">NAD</keyword>
<dbReference type="Gene3D" id="3.40.109.10">
    <property type="entry name" value="NADH Oxidase"/>
    <property type="match status" value="1"/>
</dbReference>
<dbReference type="HOGENOM" id="CLU_070764_7_0_10"/>
<dbReference type="Proteomes" id="UP000006008">
    <property type="component" value="Unassembled WGS sequence"/>
</dbReference>
<dbReference type="EMBL" id="ADLD01000009">
    <property type="protein sequence ID" value="EHB92808.1"/>
    <property type="molecule type" value="Genomic_DNA"/>
</dbReference>
<dbReference type="InterPro" id="IPR000415">
    <property type="entry name" value="Nitroreductase-like"/>
</dbReference>
<dbReference type="PATRIC" id="fig|742725.3.peg.1070"/>
<keyword evidence="4" id="KW-1185">Reference proteome</keyword>
<dbReference type="CDD" id="cd02062">
    <property type="entry name" value="Nitro_FMN_reductase"/>
    <property type="match status" value="1"/>
</dbReference>
<dbReference type="Pfam" id="PF00881">
    <property type="entry name" value="Nitroreductase"/>
    <property type="match status" value="1"/>
</dbReference>
<dbReference type="GO" id="GO:0005829">
    <property type="term" value="C:cytosol"/>
    <property type="evidence" value="ECO:0007669"/>
    <property type="project" value="TreeGrafter"/>
</dbReference>
<evidence type="ECO:0000256" key="1">
    <source>
        <dbReference type="ARBA" id="ARBA00023027"/>
    </source>
</evidence>
<organism evidence="3 4">
    <name type="scientific">Alistipes indistinctus YIT 12060</name>
    <dbReference type="NCBI Taxonomy" id="742725"/>
    <lineage>
        <taxon>Bacteria</taxon>
        <taxon>Pseudomonadati</taxon>
        <taxon>Bacteroidota</taxon>
        <taxon>Bacteroidia</taxon>
        <taxon>Bacteroidales</taxon>
        <taxon>Rikenellaceae</taxon>
        <taxon>Alistipes</taxon>
    </lineage>
</organism>
<dbReference type="SUPFAM" id="SSF55469">
    <property type="entry name" value="FMN-dependent nitroreductase-like"/>
    <property type="match status" value="1"/>
</dbReference>
<gene>
    <name evidence="3" type="ORF">HMPREF9450_01012</name>
</gene>
<dbReference type="GO" id="GO:0046857">
    <property type="term" value="F:oxidoreductase activity, acting on other nitrogenous compounds as donors, with NAD or NADP as acceptor"/>
    <property type="evidence" value="ECO:0007669"/>
    <property type="project" value="TreeGrafter"/>
</dbReference>
<evidence type="ECO:0000313" key="4">
    <source>
        <dbReference type="Proteomes" id="UP000006008"/>
    </source>
</evidence>
<dbReference type="InterPro" id="IPR029479">
    <property type="entry name" value="Nitroreductase"/>
</dbReference>
<feature type="domain" description="Nitroreductase" evidence="2">
    <location>
        <begin position="10"/>
        <end position="162"/>
    </location>
</feature>
<dbReference type="PANTHER" id="PTHR23026">
    <property type="entry name" value="NADPH NITROREDUCTASE"/>
    <property type="match status" value="1"/>
</dbReference>
<proteinExistence type="predicted"/>
<dbReference type="OrthoDB" id="9804207at2"/>
<dbReference type="STRING" id="742725.HMPREF9450_01012"/>
<dbReference type="RefSeq" id="WP_009133818.1">
    <property type="nucleotide sequence ID" value="NZ_CP102250.1"/>
</dbReference>
<sequence>MKTNPVLDAIRNRRSVRTYDPRPLPADVLATIVEAGTLAPTGMNAQTFHFTVIQDAEKLHELNRLIRTALIRYEGRQLNEDYCCYYDAPVLVIASNEPTRTGGMDCACALQNMFLAAHSLGIASCWINQLSYTCDAPEVRAYLKRLGVPTVHKVYGCAALGYNGGKEPAAHPRKEGLVSYAE</sequence>
<dbReference type="InterPro" id="IPR050627">
    <property type="entry name" value="Nitroreductase/BluB"/>
</dbReference>
<reference evidence="3 4" key="1">
    <citation type="submission" date="2011-08" db="EMBL/GenBank/DDBJ databases">
        <title>The Genome Sequence of Alistipes indistinctus YIT 12060.</title>
        <authorList>
            <consortium name="The Broad Institute Genome Sequencing Platform"/>
            <person name="Earl A."/>
            <person name="Ward D."/>
            <person name="Feldgarden M."/>
            <person name="Gevers D."/>
            <person name="Morotomi M."/>
            <person name="Young S.K."/>
            <person name="Zeng Q."/>
            <person name="Gargeya S."/>
            <person name="Fitzgerald M."/>
            <person name="Haas B."/>
            <person name="Abouelleil A."/>
            <person name="Alvarado L."/>
            <person name="Arachchi H.M."/>
            <person name="Berlin A."/>
            <person name="Brown A."/>
            <person name="Chapman S.B."/>
            <person name="Chen Z."/>
            <person name="Dunbar C."/>
            <person name="Freedman E."/>
            <person name="Gearin G."/>
            <person name="Gellesch M."/>
            <person name="Goldberg J."/>
            <person name="Griggs A."/>
            <person name="Gujja S."/>
            <person name="Heiman D."/>
            <person name="Howarth C."/>
            <person name="Larson L."/>
            <person name="Lui A."/>
            <person name="MacDonald P.J.P."/>
            <person name="Montmayeur A."/>
            <person name="Murphy C."/>
            <person name="Neiman D."/>
            <person name="Pearson M."/>
            <person name="Priest M."/>
            <person name="Roberts A."/>
            <person name="Saif S."/>
            <person name="Shea T."/>
            <person name="Shenoy N."/>
            <person name="Sisk P."/>
            <person name="Stolte C."/>
            <person name="Sykes S."/>
            <person name="Wortman J."/>
            <person name="Nusbaum C."/>
            <person name="Birren B."/>
        </authorList>
    </citation>
    <scope>NUCLEOTIDE SEQUENCE [LARGE SCALE GENOMIC DNA]</scope>
    <source>
        <strain evidence="3 4">YIT 12060</strain>
    </source>
</reference>
<dbReference type="GeneID" id="92815970"/>
<dbReference type="eggNOG" id="COG0778">
    <property type="taxonomic scope" value="Bacteria"/>
</dbReference>
<protein>
    <recommendedName>
        <fullName evidence="2">Nitroreductase domain-containing protein</fullName>
    </recommendedName>
</protein>
<dbReference type="AlphaFoldDB" id="G5H7G9"/>
<comment type="caution">
    <text evidence="3">The sequence shown here is derived from an EMBL/GenBank/DDBJ whole genome shotgun (WGS) entry which is preliminary data.</text>
</comment>
<name>G5H7G9_9BACT</name>
<dbReference type="GO" id="GO:0046256">
    <property type="term" value="P:2,4,6-trinitrotoluene catabolic process"/>
    <property type="evidence" value="ECO:0007669"/>
    <property type="project" value="TreeGrafter"/>
</dbReference>